<keyword evidence="3" id="KW-1185">Reference proteome</keyword>
<dbReference type="PANTHER" id="PTHR41878:SF1">
    <property type="entry name" value="TNPR PROTEIN"/>
    <property type="match status" value="1"/>
</dbReference>
<name>A0AAW1PBM5_9CHLO</name>
<feature type="domain" description="Plasmid pRiA4b Orf3-like" evidence="1">
    <location>
        <begin position="12"/>
        <end position="190"/>
    </location>
</feature>
<dbReference type="Gene3D" id="3.10.290.30">
    <property type="entry name" value="MM3350-like"/>
    <property type="match status" value="1"/>
</dbReference>
<proteinExistence type="predicted"/>
<dbReference type="SUPFAM" id="SSF159941">
    <property type="entry name" value="MM3350-like"/>
    <property type="match status" value="1"/>
</dbReference>
<sequence length="202" mass="23198">MPPPKVQGGNVMYELEIELEDSDPRIWRKIVIACGYPVKALHYAIRAAFEWNGLQTCIFLAPGFSVQTASDLDTPWLKQADAHNEDHFTIEQLFANEPPDVIYQYSFTENYYHRIRLARHFTVEPGQNTTKCIAGEYAAPPEEVGGMDGFEDFKAAMAGPHDGDWKDMHRWYKAQAFGHPWDPDLVDLDEINKYLSSIPYWL</sequence>
<dbReference type="Pfam" id="PF07929">
    <property type="entry name" value="PRiA4_ORF3"/>
    <property type="match status" value="1"/>
</dbReference>
<protein>
    <recommendedName>
        <fullName evidence="1">Plasmid pRiA4b Orf3-like domain-containing protein</fullName>
    </recommendedName>
</protein>
<dbReference type="PANTHER" id="PTHR41878">
    <property type="entry name" value="LEXA REPRESSOR-RELATED"/>
    <property type="match status" value="1"/>
</dbReference>
<dbReference type="InterPro" id="IPR012912">
    <property type="entry name" value="Plasmid_pRiA4b_Orf3-like"/>
</dbReference>
<dbReference type="AlphaFoldDB" id="A0AAW1PBM5"/>
<reference evidence="2 3" key="1">
    <citation type="journal article" date="2024" name="Nat. Commun.">
        <title>Phylogenomics reveals the evolutionary origins of lichenization in chlorophyte algae.</title>
        <authorList>
            <person name="Puginier C."/>
            <person name="Libourel C."/>
            <person name="Otte J."/>
            <person name="Skaloud P."/>
            <person name="Haon M."/>
            <person name="Grisel S."/>
            <person name="Petersen M."/>
            <person name="Berrin J.G."/>
            <person name="Delaux P.M."/>
            <person name="Dal Grande F."/>
            <person name="Keller J."/>
        </authorList>
    </citation>
    <scope>NUCLEOTIDE SEQUENCE [LARGE SCALE GENOMIC DNA]</scope>
    <source>
        <strain evidence="2 3">SAG 2036</strain>
    </source>
</reference>
<comment type="caution">
    <text evidence="2">The sequence shown here is derived from an EMBL/GenBank/DDBJ whole genome shotgun (WGS) entry which is preliminary data.</text>
</comment>
<organism evidence="2 3">
    <name type="scientific">Symbiochloris irregularis</name>
    <dbReference type="NCBI Taxonomy" id="706552"/>
    <lineage>
        <taxon>Eukaryota</taxon>
        <taxon>Viridiplantae</taxon>
        <taxon>Chlorophyta</taxon>
        <taxon>core chlorophytes</taxon>
        <taxon>Trebouxiophyceae</taxon>
        <taxon>Trebouxiales</taxon>
        <taxon>Trebouxiaceae</taxon>
        <taxon>Symbiochloris</taxon>
    </lineage>
</organism>
<dbReference type="EMBL" id="JALJOQ010000033">
    <property type="protein sequence ID" value="KAK9807165.1"/>
    <property type="molecule type" value="Genomic_DNA"/>
</dbReference>
<dbReference type="InterPro" id="IPR024047">
    <property type="entry name" value="MM3350-like_sf"/>
</dbReference>
<evidence type="ECO:0000313" key="2">
    <source>
        <dbReference type="EMBL" id="KAK9807165.1"/>
    </source>
</evidence>
<dbReference type="Proteomes" id="UP001465755">
    <property type="component" value="Unassembled WGS sequence"/>
</dbReference>
<evidence type="ECO:0000259" key="1">
    <source>
        <dbReference type="Pfam" id="PF07929"/>
    </source>
</evidence>
<gene>
    <name evidence="2" type="ORF">WJX73_002991</name>
</gene>
<accession>A0AAW1PBM5</accession>
<evidence type="ECO:0000313" key="3">
    <source>
        <dbReference type="Proteomes" id="UP001465755"/>
    </source>
</evidence>